<evidence type="ECO:0000313" key="4">
    <source>
        <dbReference type="Proteomes" id="UP000054166"/>
    </source>
</evidence>
<dbReference type="AlphaFoldDB" id="A0A0C3AXS6"/>
<dbReference type="InterPro" id="IPR000719">
    <property type="entry name" value="Prot_kinase_dom"/>
</dbReference>
<dbReference type="STRING" id="765440.A0A0C3AXS6"/>
<dbReference type="InterPro" id="IPR011009">
    <property type="entry name" value="Kinase-like_dom_sf"/>
</dbReference>
<reference evidence="3 4" key="1">
    <citation type="submission" date="2014-04" db="EMBL/GenBank/DDBJ databases">
        <authorList>
            <consortium name="DOE Joint Genome Institute"/>
            <person name="Kuo A."/>
            <person name="Tarkka M."/>
            <person name="Buscot F."/>
            <person name="Kohler A."/>
            <person name="Nagy L.G."/>
            <person name="Floudas D."/>
            <person name="Copeland A."/>
            <person name="Barry K.W."/>
            <person name="Cichocki N."/>
            <person name="Veneault-Fourrey C."/>
            <person name="LaButti K."/>
            <person name="Lindquist E.A."/>
            <person name="Lipzen A."/>
            <person name="Lundell T."/>
            <person name="Morin E."/>
            <person name="Murat C."/>
            <person name="Sun H."/>
            <person name="Tunlid A."/>
            <person name="Henrissat B."/>
            <person name="Grigoriev I.V."/>
            <person name="Hibbett D.S."/>
            <person name="Martin F."/>
            <person name="Nordberg H.P."/>
            <person name="Cantor M.N."/>
            <person name="Hua S.X."/>
        </authorList>
    </citation>
    <scope>NUCLEOTIDE SEQUENCE [LARGE SCALE GENOMIC DNA]</scope>
    <source>
        <strain evidence="3 4">F 1598</strain>
    </source>
</reference>
<dbReference type="PROSITE" id="PS50011">
    <property type="entry name" value="PROTEIN_KINASE_DOM"/>
    <property type="match status" value="1"/>
</dbReference>
<evidence type="ECO:0000259" key="2">
    <source>
        <dbReference type="PROSITE" id="PS50011"/>
    </source>
</evidence>
<dbReference type="GO" id="GO:0004672">
    <property type="term" value="F:protein kinase activity"/>
    <property type="evidence" value="ECO:0007669"/>
    <property type="project" value="InterPro"/>
</dbReference>
<feature type="region of interest" description="Disordered" evidence="1">
    <location>
        <begin position="1"/>
        <end position="22"/>
    </location>
</feature>
<dbReference type="HOGENOM" id="CLU_044121_2_1_1"/>
<sequence>MPAPDTTKKSKKERRVEETARQDAELDEIARRVFGDIKMPDFPGGLGTGESWWVEHYLWLKDCGYLLRSRYAPDWVPSWPGTNKDWQDSEDARCLKNSTILDATRIKDGTFVTLKQIRTSKHPYEVDIARFLSSEPLASDPQNHCVPIYDVLQVPDEDDRVLLVMPLLREYSSPRFDTFGEAVDFFKQIFEGLRFMHKHHVAHRDCMGLNIMLDPSKMYPNSFHPIEHSLKRDYSGRARYLTRTQCPPKYYFIDFGISRRYDPMDGSPLEDPIWGGDKTVPEFHKSSDACNPFPTDVYYLGSLIRKDFLQARVGFEFMNGLVSEMVQDDPAKRPTADELVVRLDEITQSLSSWKLRARVVKADDIWPLGFYRGVGHWIRRMNYIASRTPAVPVCR</sequence>
<feature type="domain" description="Protein kinase" evidence="2">
    <location>
        <begin position="23"/>
        <end position="395"/>
    </location>
</feature>
<reference evidence="4" key="2">
    <citation type="submission" date="2015-01" db="EMBL/GenBank/DDBJ databases">
        <title>Evolutionary Origins and Diversification of the Mycorrhizal Mutualists.</title>
        <authorList>
            <consortium name="DOE Joint Genome Institute"/>
            <consortium name="Mycorrhizal Genomics Consortium"/>
            <person name="Kohler A."/>
            <person name="Kuo A."/>
            <person name="Nagy L.G."/>
            <person name="Floudas D."/>
            <person name="Copeland A."/>
            <person name="Barry K.W."/>
            <person name="Cichocki N."/>
            <person name="Veneault-Fourrey C."/>
            <person name="LaButti K."/>
            <person name="Lindquist E.A."/>
            <person name="Lipzen A."/>
            <person name="Lundell T."/>
            <person name="Morin E."/>
            <person name="Murat C."/>
            <person name="Riley R."/>
            <person name="Ohm R."/>
            <person name="Sun H."/>
            <person name="Tunlid A."/>
            <person name="Henrissat B."/>
            <person name="Grigoriev I.V."/>
            <person name="Hibbett D.S."/>
            <person name="Martin F."/>
        </authorList>
    </citation>
    <scope>NUCLEOTIDE SEQUENCE [LARGE SCALE GENOMIC DNA]</scope>
    <source>
        <strain evidence="4">F 1598</strain>
    </source>
</reference>
<name>A0A0C3AXS6_PILCF</name>
<dbReference type="InParanoid" id="A0A0C3AXS6"/>
<keyword evidence="4" id="KW-1185">Reference proteome</keyword>
<evidence type="ECO:0000256" key="1">
    <source>
        <dbReference type="SAM" id="MobiDB-lite"/>
    </source>
</evidence>
<dbReference type="EMBL" id="KN833013">
    <property type="protein sequence ID" value="KIM78813.1"/>
    <property type="molecule type" value="Genomic_DNA"/>
</dbReference>
<proteinExistence type="predicted"/>
<organism evidence="3 4">
    <name type="scientific">Piloderma croceum (strain F 1598)</name>
    <dbReference type="NCBI Taxonomy" id="765440"/>
    <lineage>
        <taxon>Eukaryota</taxon>
        <taxon>Fungi</taxon>
        <taxon>Dikarya</taxon>
        <taxon>Basidiomycota</taxon>
        <taxon>Agaricomycotina</taxon>
        <taxon>Agaricomycetes</taxon>
        <taxon>Agaricomycetidae</taxon>
        <taxon>Atheliales</taxon>
        <taxon>Atheliaceae</taxon>
        <taxon>Piloderma</taxon>
    </lineage>
</organism>
<dbReference type="Gene3D" id="1.10.510.10">
    <property type="entry name" value="Transferase(Phosphotransferase) domain 1"/>
    <property type="match status" value="1"/>
</dbReference>
<gene>
    <name evidence="3" type="ORF">PILCRDRAFT_823928</name>
</gene>
<dbReference type="SUPFAM" id="SSF56112">
    <property type="entry name" value="Protein kinase-like (PK-like)"/>
    <property type="match status" value="1"/>
</dbReference>
<dbReference type="PANTHER" id="PTHR44167:SF24">
    <property type="entry name" value="SERINE_THREONINE-PROTEIN KINASE CHK2"/>
    <property type="match status" value="1"/>
</dbReference>
<dbReference type="GO" id="GO:0005524">
    <property type="term" value="F:ATP binding"/>
    <property type="evidence" value="ECO:0007669"/>
    <property type="project" value="InterPro"/>
</dbReference>
<dbReference type="SMART" id="SM00220">
    <property type="entry name" value="S_TKc"/>
    <property type="match status" value="1"/>
</dbReference>
<dbReference type="PANTHER" id="PTHR44167">
    <property type="entry name" value="OVARIAN-SPECIFIC SERINE/THREONINE-PROTEIN KINASE LOK-RELATED"/>
    <property type="match status" value="1"/>
</dbReference>
<evidence type="ECO:0000313" key="3">
    <source>
        <dbReference type="EMBL" id="KIM78813.1"/>
    </source>
</evidence>
<dbReference type="OrthoDB" id="5987198at2759"/>
<protein>
    <recommendedName>
        <fullName evidence="2">Protein kinase domain-containing protein</fullName>
    </recommendedName>
</protein>
<accession>A0A0C3AXS6</accession>
<dbReference type="Proteomes" id="UP000054166">
    <property type="component" value="Unassembled WGS sequence"/>
</dbReference>